<dbReference type="InterPro" id="IPR041607">
    <property type="entry name" value="HU-HIG"/>
</dbReference>
<proteinExistence type="predicted"/>
<feature type="domain" description="HU" evidence="2">
    <location>
        <begin position="1"/>
        <end position="124"/>
    </location>
</feature>
<dbReference type="Proteomes" id="UP000283850">
    <property type="component" value="Unassembled WGS sequence"/>
</dbReference>
<dbReference type="InterPro" id="IPR036388">
    <property type="entry name" value="WH-like_DNA-bd_sf"/>
</dbReference>
<sequence length="201" mass="23316">MAILFDWYENPKTKDRQDEEMTLHPRIRLNGSTDTAALRRFIQEYCSLTETDVLAVLDALSHFMGRELGEGRQVHLDGIGYFRPTLTCTEPVKVDTKRKSTKVKLKGITFRPDIALRSEVGNIKVKPLKQRDVLRKPLTPEEIDKLLEKFFSTHDFMMKGDFYSLTGMTRTTATRHIRRLCEEGKLENKGLQKQPIYVLKK</sequence>
<dbReference type="SUPFAM" id="SSF47729">
    <property type="entry name" value="IHF-like DNA-binding proteins"/>
    <property type="match status" value="1"/>
</dbReference>
<dbReference type="InterPro" id="IPR010992">
    <property type="entry name" value="IHF-like_DNA-bd_dom_sf"/>
</dbReference>
<evidence type="ECO:0000313" key="4">
    <source>
        <dbReference type="Proteomes" id="UP000283850"/>
    </source>
</evidence>
<evidence type="ECO:0000256" key="1">
    <source>
        <dbReference type="ARBA" id="ARBA00023125"/>
    </source>
</evidence>
<comment type="caution">
    <text evidence="3">The sequence shown here is derived from an EMBL/GenBank/DDBJ whole genome shotgun (WGS) entry which is preliminary data.</text>
</comment>
<organism evidence="3 4">
    <name type="scientific">Bacteroides intestinalis</name>
    <dbReference type="NCBI Taxonomy" id="329854"/>
    <lineage>
        <taxon>Bacteria</taxon>
        <taxon>Pseudomonadati</taxon>
        <taxon>Bacteroidota</taxon>
        <taxon>Bacteroidia</taxon>
        <taxon>Bacteroidales</taxon>
        <taxon>Bacteroidaceae</taxon>
        <taxon>Bacteroides</taxon>
    </lineage>
</organism>
<dbReference type="GO" id="GO:0003677">
    <property type="term" value="F:DNA binding"/>
    <property type="evidence" value="ECO:0007669"/>
    <property type="project" value="UniProtKB-KW"/>
</dbReference>
<dbReference type="EMBL" id="QRZF01000002">
    <property type="protein sequence ID" value="RGV57017.1"/>
    <property type="molecule type" value="Genomic_DNA"/>
</dbReference>
<accession>A0A412YHY2</accession>
<protein>
    <submittedName>
        <fullName evidence="3">DNA-binding protein</fullName>
    </submittedName>
</protein>
<gene>
    <name evidence="3" type="ORF">DWW10_02790</name>
</gene>
<dbReference type="AlphaFoldDB" id="A0A412YHY2"/>
<reference evidence="3 4" key="1">
    <citation type="submission" date="2018-08" db="EMBL/GenBank/DDBJ databases">
        <title>A genome reference for cultivated species of the human gut microbiota.</title>
        <authorList>
            <person name="Zou Y."/>
            <person name="Xue W."/>
            <person name="Luo G."/>
        </authorList>
    </citation>
    <scope>NUCLEOTIDE SEQUENCE [LARGE SCALE GENOMIC DNA]</scope>
    <source>
        <strain evidence="3 4">AF14-32</strain>
    </source>
</reference>
<evidence type="ECO:0000313" key="3">
    <source>
        <dbReference type="EMBL" id="RGV57017.1"/>
    </source>
</evidence>
<keyword evidence="1 3" id="KW-0238">DNA-binding</keyword>
<evidence type="ECO:0000259" key="2">
    <source>
        <dbReference type="Pfam" id="PF18291"/>
    </source>
</evidence>
<dbReference type="Gene3D" id="4.10.520.10">
    <property type="entry name" value="IHF-like DNA-binding proteins"/>
    <property type="match status" value="1"/>
</dbReference>
<dbReference type="RefSeq" id="WP_022394390.1">
    <property type="nucleotide sequence ID" value="NZ_QRZF01000002.1"/>
</dbReference>
<name>A0A412YHY2_9BACE</name>
<dbReference type="Pfam" id="PF18291">
    <property type="entry name" value="HU-HIG"/>
    <property type="match status" value="1"/>
</dbReference>
<dbReference type="Gene3D" id="1.10.10.10">
    <property type="entry name" value="Winged helix-like DNA-binding domain superfamily/Winged helix DNA-binding domain"/>
    <property type="match status" value="1"/>
</dbReference>